<dbReference type="Pfam" id="PF00112">
    <property type="entry name" value="Peptidase_C1"/>
    <property type="match status" value="1"/>
</dbReference>
<evidence type="ECO:0000256" key="5">
    <source>
        <dbReference type="ARBA" id="ARBA00023157"/>
    </source>
</evidence>
<dbReference type="InterPro" id="IPR013128">
    <property type="entry name" value="Peptidase_C1A"/>
</dbReference>
<dbReference type="PROSITE" id="PS00640">
    <property type="entry name" value="THIOL_PROTEASE_ASN"/>
    <property type="match status" value="1"/>
</dbReference>
<dbReference type="SMART" id="SM00645">
    <property type="entry name" value="Pept_C1"/>
    <property type="match status" value="1"/>
</dbReference>
<evidence type="ECO:0000259" key="8">
    <source>
        <dbReference type="SMART" id="SM00848"/>
    </source>
</evidence>
<feature type="chain" id="PRO_5044239297" evidence="6">
    <location>
        <begin position="26"/>
        <end position="366"/>
    </location>
</feature>
<dbReference type="InterPro" id="IPR000668">
    <property type="entry name" value="Peptidase_C1A_C"/>
</dbReference>
<evidence type="ECO:0000256" key="6">
    <source>
        <dbReference type="SAM" id="SignalP"/>
    </source>
</evidence>
<protein>
    <submittedName>
        <fullName evidence="10">LOW QUALITY PROTEIN: zingipain-2-like</fullName>
    </submittedName>
</protein>
<keyword evidence="2" id="KW-0645">Protease</keyword>
<keyword evidence="4" id="KW-0788">Thiol protease</keyword>
<dbReference type="InterPro" id="IPR038765">
    <property type="entry name" value="Papain-like_cys_pep_sf"/>
</dbReference>
<feature type="domain" description="Peptidase C1A papain C-terminal" evidence="7">
    <location>
        <begin position="123"/>
        <end position="335"/>
    </location>
</feature>
<evidence type="ECO:0000256" key="3">
    <source>
        <dbReference type="ARBA" id="ARBA00022801"/>
    </source>
</evidence>
<dbReference type="CDD" id="cd02248">
    <property type="entry name" value="Peptidase_C1A"/>
    <property type="match status" value="1"/>
</dbReference>
<dbReference type="InterPro" id="IPR013201">
    <property type="entry name" value="Prot_inhib_I29"/>
</dbReference>
<feature type="signal peptide" evidence="6">
    <location>
        <begin position="1"/>
        <end position="25"/>
    </location>
</feature>
<dbReference type="Proteomes" id="UP001515500">
    <property type="component" value="Chromosome 9"/>
</dbReference>
<evidence type="ECO:0000313" key="9">
    <source>
        <dbReference type="Proteomes" id="UP001515500"/>
    </source>
</evidence>
<feature type="domain" description="Cathepsin propeptide inhibitor" evidence="8">
    <location>
        <begin position="36"/>
        <end position="92"/>
    </location>
</feature>
<dbReference type="AlphaFoldDB" id="A0AB40C1Z0"/>
<dbReference type="GeneID" id="120269358"/>
<organism evidence="9 10">
    <name type="scientific">Dioscorea cayennensis subsp. rotundata</name>
    <name type="common">White Guinea yam</name>
    <name type="synonym">Dioscorea rotundata</name>
    <dbReference type="NCBI Taxonomy" id="55577"/>
    <lineage>
        <taxon>Eukaryota</taxon>
        <taxon>Viridiplantae</taxon>
        <taxon>Streptophyta</taxon>
        <taxon>Embryophyta</taxon>
        <taxon>Tracheophyta</taxon>
        <taxon>Spermatophyta</taxon>
        <taxon>Magnoliopsida</taxon>
        <taxon>Liliopsida</taxon>
        <taxon>Dioscoreales</taxon>
        <taxon>Dioscoreaceae</taxon>
        <taxon>Dioscorea</taxon>
    </lineage>
</organism>
<evidence type="ECO:0000256" key="1">
    <source>
        <dbReference type="ARBA" id="ARBA00008455"/>
    </source>
</evidence>
<dbReference type="InterPro" id="IPR039417">
    <property type="entry name" value="Peptidase_C1A_papain-like"/>
</dbReference>
<keyword evidence="6" id="KW-0732">Signal</keyword>
<dbReference type="PROSITE" id="PS00639">
    <property type="entry name" value="THIOL_PROTEASE_HIS"/>
    <property type="match status" value="1"/>
</dbReference>
<evidence type="ECO:0000256" key="2">
    <source>
        <dbReference type="ARBA" id="ARBA00022670"/>
    </source>
</evidence>
<dbReference type="PRINTS" id="PR00705">
    <property type="entry name" value="PAPAIN"/>
</dbReference>
<accession>A0AB40C1Z0</accession>
<dbReference type="GO" id="GO:0006508">
    <property type="term" value="P:proteolysis"/>
    <property type="evidence" value="ECO:0007669"/>
    <property type="project" value="UniProtKB-KW"/>
</dbReference>
<dbReference type="PROSITE" id="PS00139">
    <property type="entry name" value="THIOL_PROTEASE_CYS"/>
    <property type="match status" value="1"/>
</dbReference>
<dbReference type="RefSeq" id="XP_039132629.1">
    <property type="nucleotide sequence ID" value="XM_039276695.1"/>
</dbReference>
<dbReference type="InterPro" id="IPR025661">
    <property type="entry name" value="Pept_asp_AS"/>
</dbReference>
<keyword evidence="9" id="KW-1185">Reference proteome</keyword>
<dbReference type="Pfam" id="PF08246">
    <property type="entry name" value="Inhibitor_I29"/>
    <property type="match status" value="1"/>
</dbReference>
<dbReference type="SUPFAM" id="SSF54001">
    <property type="entry name" value="Cysteine proteinases"/>
    <property type="match status" value="1"/>
</dbReference>
<dbReference type="InterPro" id="IPR025660">
    <property type="entry name" value="Pept_his_AS"/>
</dbReference>
<dbReference type="SMART" id="SM00848">
    <property type="entry name" value="Inhibitor_I29"/>
    <property type="match status" value="1"/>
</dbReference>
<reference evidence="10" key="1">
    <citation type="submission" date="2025-08" db="UniProtKB">
        <authorList>
            <consortium name="RefSeq"/>
        </authorList>
    </citation>
    <scope>IDENTIFICATION</scope>
</reference>
<dbReference type="Gene3D" id="3.90.70.10">
    <property type="entry name" value="Cysteine proteinases"/>
    <property type="match status" value="1"/>
</dbReference>
<sequence length="366" mass="41555">MASKLILFLSVFLLSFSSLYLSINAARSEHEIKLLYEGWLVENHKNYNDLFEKEKRYNIFKDNLKYIDEHNAGNHSYTLTLTSFADLTNDEYRNMYLGFQSVQRENMDFKESNRYLFNGDETLPDSIDWRDMGAVVGVKNQLKCGSCWAFSAIAAIEGLNKIVTGTLISLSEQELVDCVRKSCQGWLMTKAFEFIKKNGGIDTEEDYPYRGYYARCNRNKLRRTVVSIDGYENVPSSSEDSMKKAVAHQPISVAIDSSSDDFRFYQSGIYKGSCGTKLDHGVTLVGYGSENGDDYWIIKNSWGEKWGENGYVRIQRNSGTAEGKCGIALLPSYPVKNNYNLLEEKALKNTHGEWSKTEAEGKMATA</sequence>
<evidence type="ECO:0000256" key="4">
    <source>
        <dbReference type="ARBA" id="ARBA00022807"/>
    </source>
</evidence>
<keyword evidence="5" id="KW-1015">Disulfide bond</keyword>
<dbReference type="FunFam" id="3.90.70.10:FF:000068">
    <property type="entry name" value="Cysteine protease 1"/>
    <property type="match status" value="1"/>
</dbReference>
<dbReference type="PANTHER" id="PTHR12411">
    <property type="entry name" value="CYSTEINE PROTEASE FAMILY C1-RELATED"/>
    <property type="match status" value="1"/>
</dbReference>
<evidence type="ECO:0000313" key="10">
    <source>
        <dbReference type="RefSeq" id="XP_039132629.1"/>
    </source>
</evidence>
<evidence type="ECO:0000259" key="7">
    <source>
        <dbReference type="SMART" id="SM00645"/>
    </source>
</evidence>
<proteinExistence type="inferred from homology"/>
<dbReference type="GO" id="GO:0008234">
    <property type="term" value="F:cysteine-type peptidase activity"/>
    <property type="evidence" value="ECO:0007669"/>
    <property type="project" value="UniProtKB-KW"/>
</dbReference>
<name>A0AB40C1Z0_DIOCR</name>
<gene>
    <name evidence="10" type="primary">LOC120269358</name>
</gene>
<dbReference type="InterPro" id="IPR000169">
    <property type="entry name" value="Pept_cys_AS"/>
</dbReference>
<comment type="similarity">
    <text evidence="1">Belongs to the peptidase C1 family.</text>
</comment>
<keyword evidence="3" id="KW-0378">Hydrolase</keyword>